<dbReference type="EMBL" id="CP137555">
    <property type="protein sequence ID" value="WOX05403.1"/>
    <property type="molecule type" value="Genomic_DNA"/>
</dbReference>
<feature type="transmembrane region" description="Helical" evidence="1">
    <location>
        <begin position="145"/>
        <end position="164"/>
    </location>
</feature>
<dbReference type="GO" id="GO:0080120">
    <property type="term" value="P:CAAX-box protein maturation"/>
    <property type="evidence" value="ECO:0007669"/>
    <property type="project" value="UniProtKB-ARBA"/>
</dbReference>
<protein>
    <submittedName>
        <fullName evidence="3">CPBP family intramembrane glutamic endopeptidase</fullName>
        <ecNumber evidence="3">3.4.-.-</ecNumber>
    </submittedName>
</protein>
<evidence type="ECO:0000313" key="4">
    <source>
        <dbReference type="Proteomes" id="UP001302477"/>
    </source>
</evidence>
<dbReference type="KEGG" id="mpaf:R5R33_16915"/>
<dbReference type="AlphaFoldDB" id="A0AAU0MZ69"/>
<keyword evidence="4" id="KW-1185">Reference proteome</keyword>
<feature type="transmembrane region" description="Helical" evidence="1">
    <location>
        <begin position="44"/>
        <end position="63"/>
    </location>
</feature>
<evidence type="ECO:0000259" key="2">
    <source>
        <dbReference type="Pfam" id="PF02517"/>
    </source>
</evidence>
<keyword evidence="1" id="KW-0472">Membrane</keyword>
<dbReference type="InterPro" id="IPR003675">
    <property type="entry name" value="Rce1/LyrA-like_dom"/>
</dbReference>
<feature type="transmembrane region" description="Helical" evidence="1">
    <location>
        <begin position="12"/>
        <end position="38"/>
    </location>
</feature>
<dbReference type="Proteomes" id="UP001302477">
    <property type="component" value="Chromosome"/>
</dbReference>
<evidence type="ECO:0000313" key="3">
    <source>
        <dbReference type="EMBL" id="WOX05403.1"/>
    </source>
</evidence>
<keyword evidence="1" id="KW-0812">Transmembrane</keyword>
<name>A0AAU0MZ69_9GAMM</name>
<sequence>MTDKAEVSTRQILTAALAVQAVALAIAVAGFHFTGIAASWGVDAVFMAIALGVAGALASYWIGRAITRSNTSAGNTLRNHCEKLHRVFCHLNWWQIGVLAVTAGVCEELLFRGFLQPWIASFSTPLVGLLVASVVFGLLHYASSIYFLITAVMGLILGAVYWLSESLLTVIVWHGVYDLIALGVLVKFPRVLGLNGPAGKH</sequence>
<feature type="domain" description="CAAX prenyl protease 2/Lysostaphin resistance protein A-like" evidence="2">
    <location>
        <begin position="92"/>
        <end position="180"/>
    </location>
</feature>
<organism evidence="3 4">
    <name type="scientific">Microbulbifer pacificus</name>
    <dbReference type="NCBI Taxonomy" id="407164"/>
    <lineage>
        <taxon>Bacteria</taxon>
        <taxon>Pseudomonadati</taxon>
        <taxon>Pseudomonadota</taxon>
        <taxon>Gammaproteobacteria</taxon>
        <taxon>Cellvibrionales</taxon>
        <taxon>Microbulbiferaceae</taxon>
        <taxon>Microbulbifer</taxon>
    </lineage>
</organism>
<keyword evidence="1" id="KW-1133">Transmembrane helix</keyword>
<dbReference type="GO" id="GO:0004175">
    <property type="term" value="F:endopeptidase activity"/>
    <property type="evidence" value="ECO:0007669"/>
    <property type="project" value="UniProtKB-ARBA"/>
</dbReference>
<dbReference type="EC" id="3.4.-.-" evidence="3"/>
<evidence type="ECO:0000256" key="1">
    <source>
        <dbReference type="SAM" id="Phobius"/>
    </source>
</evidence>
<dbReference type="RefSeq" id="WP_318953875.1">
    <property type="nucleotide sequence ID" value="NZ_CP137555.1"/>
</dbReference>
<feature type="transmembrane region" description="Helical" evidence="1">
    <location>
        <begin position="170"/>
        <end position="188"/>
    </location>
</feature>
<gene>
    <name evidence="3" type="ORF">R5R33_16915</name>
</gene>
<dbReference type="PANTHER" id="PTHR43592">
    <property type="entry name" value="CAAX AMINO TERMINAL PROTEASE"/>
    <property type="match status" value="1"/>
</dbReference>
<proteinExistence type="predicted"/>
<dbReference type="PANTHER" id="PTHR43592:SF15">
    <property type="entry name" value="CAAX AMINO TERMINAL PROTEASE FAMILY PROTEIN"/>
    <property type="match status" value="1"/>
</dbReference>
<keyword evidence="3" id="KW-0378">Hydrolase</keyword>
<dbReference type="Pfam" id="PF02517">
    <property type="entry name" value="Rce1-like"/>
    <property type="match status" value="1"/>
</dbReference>
<feature type="transmembrane region" description="Helical" evidence="1">
    <location>
        <begin position="84"/>
        <end position="105"/>
    </location>
</feature>
<accession>A0AAU0MZ69</accession>
<reference evidence="3 4" key="1">
    <citation type="submission" date="2023-10" db="EMBL/GenBank/DDBJ databases">
        <title>Description of Microbulbifer bruguierae sp. nov., isolated from the sediments of mangrove plant Bruguiera sexangula and comparative genomic analyses of the genus Microbulbifer.</title>
        <authorList>
            <person name="Long M."/>
        </authorList>
    </citation>
    <scope>NUCLEOTIDE SEQUENCE [LARGE SCALE GENOMIC DNA]</scope>
    <source>
        <strain evidence="3 4">SPO729</strain>
    </source>
</reference>
<feature type="transmembrane region" description="Helical" evidence="1">
    <location>
        <begin position="117"/>
        <end position="138"/>
    </location>
</feature>